<keyword evidence="4" id="KW-1185">Reference proteome</keyword>
<sequence length="171" mass="20356">MNNKIIHPTTYINSDWVYQEFKQFASSLSIELRLSLNSILAWAHLWRQGRMDYSTTVQAFEDIEQNVICQSLLIEQLLEWRLTSDKLEGVDCKPIIVDAVNQQFERDQSSLAREFKFYLDRTLNLTHLWHQSQFSQSTTIEAFEAIEQNAKRQSRILEKLLNWHFNPYELK</sequence>
<gene>
    <name evidence="3" type="ORF">WA1_11190</name>
</gene>
<accession>A0A139XFC8</accession>
<organism evidence="3 4">
    <name type="scientific">Scytonema hofmannii PCC 7110</name>
    <dbReference type="NCBI Taxonomy" id="128403"/>
    <lineage>
        <taxon>Bacteria</taxon>
        <taxon>Bacillati</taxon>
        <taxon>Cyanobacteriota</taxon>
        <taxon>Cyanophyceae</taxon>
        <taxon>Nostocales</taxon>
        <taxon>Scytonemataceae</taxon>
        <taxon>Scytonema</taxon>
    </lineage>
</organism>
<reference evidence="3 4" key="1">
    <citation type="journal article" date="2013" name="Genome Biol. Evol.">
        <title>Genomes of Stigonematalean cyanobacteria (subsection V) and the evolution of oxygenic photosynthesis from prokaryotes to plastids.</title>
        <authorList>
            <person name="Dagan T."/>
            <person name="Roettger M."/>
            <person name="Stucken K."/>
            <person name="Landan G."/>
            <person name="Koch R."/>
            <person name="Major P."/>
            <person name="Gould S.B."/>
            <person name="Goremykin V.V."/>
            <person name="Rippka R."/>
            <person name="Tandeau de Marsac N."/>
            <person name="Gugger M."/>
            <person name="Lockhart P.J."/>
            <person name="Allen J.F."/>
            <person name="Brune I."/>
            <person name="Maus I."/>
            <person name="Puhler A."/>
            <person name="Martin W.F."/>
        </authorList>
    </citation>
    <scope>NUCLEOTIDE SEQUENCE [LARGE SCALE GENOMIC DNA]</scope>
    <source>
        <strain evidence="3 4">PCC 7110</strain>
    </source>
</reference>
<name>A0A139XFC8_9CYAN</name>
<evidence type="ECO:0000313" key="3">
    <source>
        <dbReference type="EMBL" id="KYC43397.1"/>
    </source>
</evidence>
<dbReference type="RefSeq" id="WP_017748391.1">
    <property type="nucleotide sequence ID" value="NZ_KQ976354.1"/>
</dbReference>
<dbReference type="Proteomes" id="UP000076925">
    <property type="component" value="Unassembled WGS sequence"/>
</dbReference>
<dbReference type="AlphaFoldDB" id="A0A139XFC8"/>
<comment type="catalytic activity">
    <reaction evidence="1">
        <text>ATP + protein L-histidine = ADP + protein N-phospho-L-histidine.</text>
        <dbReference type="EC" id="2.7.13.3"/>
    </reaction>
</comment>
<protein>
    <recommendedName>
        <fullName evidence="2">histidine kinase</fullName>
        <ecNumber evidence="2">2.7.13.3</ecNumber>
    </recommendedName>
</protein>
<evidence type="ECO:0000256" key="2">
    <source>
        <dbReference type="ARBA" id="ARBA00012438"/>
    </source>
</evidence>
<dbReference type="OrthoDB" id="511659at2"/>
<dbReference type="GO" id="GO:0000155">
    <property type="term" value="F:phosphorelay sensor kinase activity"/>
    <property type="evidence" value="ECO:0007669"/>
    <property type="project" value="InterPro"/>
</dbReference>
<dbReference type="EMBL" id="ANNX02000015">
    <property type="protein sequence ID" value="KYC43397.1"/>
    <property type="molecule type" value="Genomic_DNA"/>
</dbReference>
<dbReference type="EC" id="2.7.13.3" evidence="2"/>
<evidence type="ECO:0000313" key="4">
    <source>
        <dbReference type="Proteomes" id="UP000076925"/>
    </source>
</evidence>
<dbReference type="STRING" id="128403.WA1_11190"/>
<dbReference type="InterPro" id="IPR036097">
    <property type="entry name" value="HisK_dim/P_sf"/>
</dbReference>
<evidence type="ECO:0000256" key="1">
    <source>
        <dbReference type="ARBA" id="ARBA00000085"/>
    </source>
</evidence>
<dbReference type="SUPFAM" id="SSF47384">
    <property type="entry name" value="Homodimeric domain of signal transducing histidine kinase"/>
    <property type="match status" value="1"/>
</dbReference>
<comment type="caution">
    <text evidence="3">The sequence shown here is derived from an EMBL/GenBank/DDBJ whole genome shotgun (WGS) entry which is preliminary data.</text>
</comment>
<proteinExistence type="predicted"/>